<sequence>MSDPSSDDGGRRLYNPYKELNRSVNAQTLNLYSLPTSPEFLFQEESLRRRRSWGENLTFYTGTSYLAGASIGAAYGLALAPRSFETSDTLKLRVNRVLNSSGHTGRKWGNRVGIIGLMYAGAESAMDVVRDADGEDLWSSVGAGLATGVLYRAARGVRSAAVAGAVGGTAAALMTGGKRVLRQYAGV</sequence>
<dbReference type="Proteomes" id="UP001057402">
    <property type="component" value="Chromosome 2"/>
</dbReference>
<accession>A0ACB9S646</accession>
<proteinExistence type="predicted"/>
<name>A0ACB9S646_9MYRT</name>
<protein>
    <submittedName>
        <fullName evidence="1">Uncharacterized protein</fullName>
    </submittedName>
</protein>
<gene>
    <name evidence="1" type="ORF">MLD38_004814</name>
</gene>
<organism evidence="1 2">
    <name type="scientific">Melastoma candidum</name>
    <dbReference type="NCBI Taxonomy" id="119954"/>
    <lineage>
        <taxon>Eukaryota</taxon>
        <taxon>Viridiplantae</taxon>
        <taxon>Streptophyta</taxon>
        <taxon>Embryophyta</taxon>
        <taxon>Tracheophyta</taxon>
        <taxon>Spermatophyta</taxon>
        <taxon>Magnoliopsida</taxon>
        <taxon>eudicotyledons</taxon>
        <taxon>Gunneridae</taxon>
        <taxon>Pentapetalae</taxon>
        <taxon>rosids</taxon>
        <taxon>malvids</taxon>
        <taxon>Myrtales</taxon>
        <taxon>Melastomataceae</taxon>
        <taxon>Melastomatoideae</taxon>
        <taxon>Melastomateae</taxon>
        <taxon>Melastoma</taxon>
    </lineage>
</organism>
<dbReference type="EMBL" id="CM042881">
    <property type="protein sequence ID" value="KAI4386941.1"/>
    <property type="molecule type" value="Genomic_DNA"/>
</dbReference>
<comment type="caution">
    <text evidence="1">The sequence shown here is derived from an EMBL/GenBank/DDBJ whole genome shotgun (WGS) entry which is preliminary data.</text>
</comment>
<evidence type="ECO:0000313" key="2">
    <source>
        <dbReference type="Proteomes" id="UP001057402"/>
    </source>
</evidence>
<keyword evidence="2" id="KW-1185">Reference proteome</keyword>
<evidence type="ECO:0000313" key="1">
    <source>
        <dbReference type="EMBL" id="KAI4386941.1"/>
    </source>
</evidence>
<reference evidence="2" key="1">
    <citation type="journal article" date="2023" name="Front. Plant Sci.">
        <title>Chromosomal-level genome assembly of Melastoma candidum provides insights into trichome evolution.</title>
        <authorList>
            <person name="Zhong Y."/>
            <person name="Wu W."/>
            <person name="Sun C."/>
            <person name="Zou P."/>
            <person name="Liu Y."/>
            <person name="Dai S."/>
            <person name="Zhou R."/>
        </authorList>
    </citation>
    <scope>NUCLEOTIDE SEQUENCE [LARGE SCALE GENOMIC DNA]</scope>
</reference>